<evidence type="ECO:0000313" key="1">
    <source>
        <dbReference type="EMBL" id="JAE15260.1"/>
    </source>
</evidence>
<reference evidence="1" key="2">
    <citation type="journal article" date="2015" name="Data Brief">
        <title>Shoot transcriptome of the giant reed, Arundo donax.</title>
        <authorList>
            <person name="Barrero R.A."/>
            <person name="Guerrero F.D."/>
            <person name="Moolhuijzen P."/>
            <person name="Goolsby J.A."/>
            <person name="Tidwell J."/>
            <person name="Bellgard S.E."/>
            <person name="Bellgard M.I."/>
        </authorList>
    </citation>
    <scope>NUCLEOTIDE SEQUENCE</scope>
    <source>
        <tissue evidence="1">Shoot tissue taken approximately 20 cm above the soil surface</tissue>
    </source>
</reference>
<protein>
    <submittedName>
        <fullName evidence="1">Uncharacterized protein</fullName>
    </submittedName>
</protein>
<proteinExistence type="predicted"/>
<dbReference type="AlphaFoldDB" id="A0A0A9FQZ6"/>
<organism evidence="1">
    <name type="scientific">Arundo donax</name>
    <name type="common">Giant reed</name>
    <name type="synonym">Donax arundinaceus</name>
    <dbReference type="NCBI Taxonomy" id="35708"/>
    <lineage>
        <taxon>Eukaryota</taxon>
        <taxon>Viridiplantae</taxon>
        <taxon>Streptophyta</taxon>
        <taxon>Embryophyta</taxon>
        <taxon>Tracheophyta</taxon>
        <taxon>Spermatophyta</taxon>
        <taxon>Magnoliopsida</taxon>
        <taxon>Liliopsida</taxon>
        <taxon>Poales</taxon>
        <taxon>Poaceae</taxon>
        <taxon>PACMAD clade</taxon>
        <taxon>Arundinoideae</taxon>
        <taxon>Arundineae</taxon>
        <taxon>Arundo</taxon>
    </lineage>
</organism>
<name>A0A0A9FQZ6_ARUDO</name>
<dbReference type="EMBL" id="GBRH01182636">
    <property type="protein sequence ID" value="JAE15260.1"/>
    <property type="molecule type" value="Transcribed_RNA"/>
</dbReference>
<reference evidence="1" key="1">
    <citation type="submission" date="2014-09" db="EMBL/GenBank/DDBJ databases">
        <authorList>
            <person name="Magalhaes I.L.F."/>
            <person name="Oliveira U."/>
            <person name="Santos F.R."/>
            <person name="Vidigal T.H.D.A."/>
            <person name="Brescovit A.D."/>
            <person name="Santos A.J."/>
        </authorList>
    </citation>
    <scope>NUCLEOTIDE SEQUENCE</scope>
    <source>
        <tissue evidence="1">Shoot tissue taken approximately 20 cm above the soil surface</tissue>
    </source>
</reference>
<accession>A0A0A9FQZ6</accession>
<sequence length="40" mass="4652">MAVYFSATGRIYTRIYIYEYLCLLLFGNIKIKGDWALAAE</sequence>